<dbReference type="EMBL" id="BMAQ01000031">
    <property type="protein sequence ID" value="GFR38987.1"/>
    <property type="molecule type" value="Genomic_DNA"/>
</dbReference>
<accession>A0A916QE02</accession>
<dbReference type="PROSITE" id="PS51257">
    <property type="entry name" value="PROKAR_LIPOPROTEIN"/>
    <property type="match status" value="1"/>
</dbReference>
<reference evidence="1" key="1">
    <citation type="submission" date="2020-08" db="EMBL/GenBank/DDBJ databases">
        <authorList>
            <person name="Uke A."/>
            <person name="Chhe C."/>
            <person name="Baramee S."/>
            <person name="Kosugi A."/>
        </authorList>
    </citation>
    <scope>NUCLEOTIDE SEQUENCE</scope>
    <source>
        <strain evidence="1">DA-C8</strain>
    </source>
</reference>
<dbReference type="Gene3D" id="2.50.20.10">
    <property type="entry name" value="Lipoprotein localisation LolA/LolB/LppX"/>
    <property type="match status" value="1"/>
</dbReference>
<comment type="caution">
    <text evidence="1">The sequence shown here is derived from an EMBL/GenBank/DDBJ whole genome shotgun (WGS) entry which is preliminary data.</text>
</comment>
<sequence>MRRITWLAAVVMSAVLILAGCGEKSEADVVRELEQMIDRMNSYAAEGSMILHSGEQPQEYQLSVWFQKPEFYRIAITNKQKNVTQIVLKNEEGVFVLTPHLQKSFRFRSDWPNTQGQIYLYQTLLRSIVDDPERAVTKDGEHYVFDVKANYQNMALPRQKIWLKQDGYAPIHIELLDENDKPIVTVDFSSFELNKKFEATNFDMNWNLTSWNITTLPAMSPMPGADQLSEEIKAQLSGDFGIIYPAYAPAGVELVDVQDVQLGETDAVLLQYAGGDYSYTILESRPRDTAVFVHETTLVDLEFTMGILTGEEHKTLIWLEDGVEYRMTTSTLPTEEMVKIAQSVQGQTGK</sequence>
<keyword evidence="1" id="KW-0449">Lipoprotein</keyword>
<name>A0A916QE02_9BACL</name>
<dbReference type="PANTHER" id="PTHR37507:SF2">
    <property type="entry name" value="SPORULATION PROTEIN YDCC"/>
    <property type="match status" value="1"/>
</dbReference>
<evidence type="ECO:0000313" key="1">
    <source>
        <dbReference type="EMBL" id="GFR38987.1"/>
    </source>
</evidence>
<dbReference type="Proteomes" id="UP000654993">
    <property type="component" value="Unassembled WGS sequence"/>
</dbReference>
<dbReference type="PANTHER" id="PTHR37507">
    <property type="entry name" value="SPORULATION PROTEIN YDCC"/>
    <property type="match status" value="1"/>
</dbReference>
<dbReference type="SUPFAM" id="SSF89392">
    <property type="entry name" value="Prokaryotic lipoproteins and lipoprotein localization factors"/>
    <property type="match status" value="1"/>
</dbReference>
<reference evidence="1" key="2">
    <citation type="journal article" date="2021" name="Data Brief">
        <title>Draft genome sequence data of the facultative, thermophilic, xylanolytic bacterium Paenibacillus sp. strain DA-C8.</title>
        <authorList>
            <person name="Chhe C."/>
            <person name="Uke A."/>
            <person name="Baramee S."/>
            <person name="Ungkulpasvich U."/>
            <person name="Tachaapaikoon C."/>
            <person name="Pason P."/>
            <person name="Waeonukul R."/>
            <person name="Ratanakhanokchai K."/>
            <person name="Kosugi A."/>
        </authorList>
    </citation>
    <scope>NUCLEOTIDE SEQUENCE</scope>
    <source>
        <strain evidence="1">DA-C8</strain>
    </source>
</reference>
<dbReference type="RefSeq" id="WP_200967200.1">
    <property type="nucleotide sequence ID" value="NZ_BMAQ01000031.1"/>
</dbReference>
<dbReference type="InterPro" id="IPR052944">
    <property type="entry name" value="Sporulation_related"/>
</dbReference>
<gene>
    <name evidence="1" type="ORF">PRECH8_22830</name>
</gene>
<organism evidence="1 2">
    <name type="scientific">Insulibacter thermoxylanivorax</name>
    <dbReference type="NCBI Taxonomy" id="2749268"/>
    <lineage>
        <taxon>Bacteria</taxon>
        <taxon>Bacillati</taxon>
        <taxon>Bacillota</taxon>
        <taxon>Bacilli</taxon>
        <taxon>Bacillales</taxon>
        <taxon>Paenibacillaceae</taxon>
        <taxon>Insulibacter</taxon>
    </lineage>
</organism>
<keyword evidence="2" id="KW-1185">Reference proteome</keyword>
<dbReference type="InterPro" id="IPR029046">
    <property type="entry name" value="LolA/LolB/LppX"/>
</dbReference>
<proteinExistence type="predicted"/>
<evidence type="ECO:0000313" key="2">
    <source>
        <dbReference type="Proteomes" id="UP000654993"/>
    </source>
</evidence>
<dbReference type="AlphaFoldDB" id="A0A916QE02"/>
<protein>
    <submittedName>
        <fullName evidence="1">Lipoprotein</fullName>
    </submittedName>
</protein>